<organism evidence="2 4">
    <name type="scientific">Pseudomonas edaphica</name>
    <dbReference type="NCBI Taxonomy" id="2006980"/>
    <lineage>
        <taxon>Bacteria</taxon>
        <taxon>Pseudomonadati</taxon>
        <taxon>Pseudomonadota</taxon>
        <taxon>Gammaproteobacteria</taxon>
        <taxon>Pseudomonadales</taxon>
        <taxon>Pseudomonadaceae</taxon>
        <taxon>Pseudomonas</taxon>
    </lineage>
</organism>
<evidence type="ECO:0000259" key="1">
    <source>
        <dbReference type="Pfam" id="PF10137"/>
    </source>
</evidence>
<feature type="domain" description="CD-NTase-associated protein 12/Pycsar effector protein TIR" evidence="1">
    <location>
        <begin position="149"/>
        <end position="274"/>
    </location>
</feature>
<proteinExistence type="predicted"/>
<protein>
    <submittedName>
        <fullName evidence="2">Nucleotide-binding protein</fullName>
    </submittedName>
</protein>
<evidence type="ECO:0000313" key="2">
    <source>
        <dbReference type="EMBL" id="NWE10419.1"/>
    </source>
</evidence>
<sequence>MATKRVTQQATPMPLKLIQPRDEAKNRLGERIEKGLALKQRKVDTREAYDLLLKDYQKWDAFNKELLKQLFSTDELAKEYSHYGVAAIAMRESSLGEKIADAFKRVDNKIHRVDSIIERIELIPIDETKASDLSTQSDIPSEKQTRTKKVFVVHGRDEVSKTSLEVFLHEIGLEPVVLHRQADEGMTIIEKFEKHSDVGYVFILLTPDEVAYLVADEEKPDSERSKEFRARANVIFEFGYFIGKFGRSRVCCLYTGNVSLPSDVNGIIYKKFDKGIEEVAYSIIKDLKASGYTIS</sequence>
<evidence type="ECO:0000313" key="5">
    <source>
        <dbReference type="Proteomes" id="UP000590218"/>
    </source>
</evidence>
<name>A0A7Y8E992_9PSED</name>
<dbReference type="Proteomes" id="UP000563268">
    <property type="component" value="Unassembled WGS sequence"/>
</dbReference>
<dbReference type="EMBL" id="JACARL010000131">
    <property type="protein sequence ID" value="NWE84680.1"/>
    <property type="molecule type" value="Genomic_DNA"/>
</dbReference>
<reference evidence="4 5" key="1">
    <citation type="submission" date="2020-04" db="EMBL/GenBank/DDBJ databases">
        <title>Molecular characterization of pseudomonads from Agaricus bisporus reveal novel blotch 2 pathogens in Western Europe.</title>
        <authorList>
            <person name="Taparia T."/>
            <person name="Krijger M."/>
            <person name="Haynes E."/>
            <person name="Elpinstone J.G."/>
            <person name="Noble R."/>
            <person name="Van Der Wolf J."/>
        </authorList>
    </citation>
    <scope>NUCLEOTIDE SEQUENCE [LARGE SCALE GENOMIC DNA]</scope>
    <source>
        <strain evidence="3 5">K6002</strain>
        <strain evidence="2 4">K7002</strain>
    </source>
</reference>
<comment type="caution">
    <text evidence="2">The sequence shown here is derived from an EMBL/GenBank/DDBJ whole genome shotgun (WGS) entry which is preliminary data.</text>
</comment>
<dbReference type="Proteomes" id="UP000590218">
    <property type="component" value="Unassembled WGS sequence"/>
</dbReference>
<dbReference type="InterPro" id="IPR019302">
    <property type="entry name" value="CAP12/PCTIR_TIR_dom"/>
</dbReference>
<dbReference type="RefSeq" id="WP_176991131.1">
    <property type="nucleotide sequence ID" value="NZ_JACARL010000131.1"/>
</dbReference>
<gene>
    <name evidence="2" type="ORF">HX788_25285</name>
    <name evidence="3" type="ORF">HX795_21460</name>
</gene>
<evidence type="ECO:0000313" key="3">
    <source>
        <dbReference type="EMBL" id="NWE84680.1"/>
    </source>
</evidence>
<evidence type="ECO:0000313" key="4">
    <source>
        <dbReference type="Proteomes" id="UP000563268"/>
    </source>
</evidence>
<dbReference type="EMBL" id="JACARM010000053">
    <property type="protein sequence ID" value="NWE10419.1"/>
    <property type="molecule type" value="Genomic_DNA"/>
</dbReference>
<dbReference type="AlphaFoldDB" id="A0A7Y8E992"/>
<dbReference type="Pfam" id="PF10137">
    <property type="entry name" value="CAP12-PCTIR_TIR"/>
    <property type="match status" value="1"/>
</dbReference>
<accession>A0A7Y8E992</accession>
<dbReference type="GO" id="GO:0050135">
    <property type="term" value="F:NADP+ nucleosidase activity"/>
    <property type="evidence" value="ECO:0007669"/>
    <property type="project" value="InterPro"/>
</dbReference>